<dbReference type="EMBL" id="VJMH01005147">
    <property type="protein sequence ID" value="KAF0699913.1"/>
    <property type="molecule type" value="Genomic_DNA"/>
</dbReference>
<dbReference type="GO" id="GO:0005886">
    <property type="term" value="C:plasma membrane"/>
    <property type="evidence" value="ECO:0007669"/>
    <property type="project" value="TreeGrafter"/>
</dbReference>
<dbReference type="InterPro" id="IPR007507">
    <property type="entry name" value="Glycos_transf_N"/>
</dbReference>
<dbReference type="Gene3D" id="3.40.50.11720">
    <property type="entry name" value="3-Deoxy-D-manno-octulosonic-acid transferase, N-terminal domain"/>
    <property type="match status" value="1"/>
</dbReference>
<dbReference type="Proteomes" id="UP000332933">
    <property type="component" value="Unassembled WGS sequence"/>
</dbReference>
<accession>A0A485KNG1</accession>
<sequence>MKVAAMEMQVYRAVWNVCWPLVRWLVRVKDSKRQVPALAFVERMGVAQLPSHFKLQTRQIVWIHGASVGECLSALPLIKFLTHESTEQALPIYHVLLTTTTPSARTLLKQRLDSNPKATCIFAPLDHAPCVKHFLDTWKPTAAIWIESEIWPNMIVETGARQIPMAILNGRMSLRSFEWWHSWLLRRLAQHLLGHFRMVLCQSPADMHRFQLLGHLGANYLGDLKFVAEKGDIDPVALHQLRESVQSRSVWTAASTHDGEEAVVLRAHDILLSKNPRALLILIPRHPHRVSSICHSLKTNHPQLNVTLRSQDRVPAANSNVFIVDTMGETQLCFEVSRVVFVGGALTHYDHVVTGGLGSLVPIGGHNILEPLRSGCTVLHGPHMTNFTSVLETLQSPDTVVQVTAMSLPDMVAQRLASPASSIGESKRPLLAPIQAALWSHVTRFLTS</sequence>
<evidence type="ECO:0000313" key="6">
    <source>
        <dbReference type="EMBL" id="VFT86415.1"/>
    </source>
</evidence>
<dbReference type="PANTHER" id="PTHR42755:SF1">
    <property type="entry name" value="3-DEOXY-D-MANNO-OCTULOSONIC ACID TRANSFERASE, MITOCHONDRIAL-RELATED"/>
    <property type="match status" value="1"/>
</dbReference>
<dbReference type="InterPro" id="IPR039901">
    <property type="entry name" value="Kdotransferase"/>
</dbReference>
<keyword evidence="1" id="KW-0808">Transferase</keyword>
<dbReference type="Pfam" id="PF04413">
    <property type="entry name" value="Glycos_transf_N"/>
    <property type="match status" value="1"/>
</dbReference>
<evidence type="ECO:0000313" key="5">
    <source>
        <dbReference type="EMBL" id="KAF0699913.1"/>
    </source>
</evidence>
<feature type="domain" description="3-deoxy-D-manno-octulosonic-acid transferase N-terminal" evidence="4">
    <location>
        <begin position="42"/>
        <end position="227"/>
    </location>
</feature>
<feature type="site" description="Transition state stabilizer" evidence="3">
    <location>
        <position position="225"/>
    </location>
</feature>
<gene>
    <name evidence="6" type="primary">Aste57867_9536</name>
    <name evidence="5" type="ORF">As57867_009499</name>
    <name evidence="6" type="ORF">ASTE57867_9536</name>
</gene>
<keyword evidence="7" id="KW-1185">Reference proteome</keyword>
<reference evidence="5" key="2">
    <citation type="submission" date="2019-06" db="EMBL/GenBank/DDBJ databases">
        <title>Genomics analysis of Aphanomyces spp. identifies a new class of oomycete effector associated with host adaptation.</title>
        <authorList>
            <person name="Gaulin E."/>
        </authorList>
    </citation>
    <scope>NUCLEOTIDE SEQUENCE</scope>
    <source>
        <strain evidence="5">CBS 578.67</strain>
    </source>
</reference>
<dbReference type="PANTHER" id="PTHR42755">
    <property type="entry name" value="3-DEOXY-MANNO-OCTULOSONATE CYTIDYLYLTRANSFERASE"/>
    <property type="match status" value="1"/>
</dbReference>
<dbReference type="OrthoDB" id="308383at2759"/>
<dbReference type="InterPro" id="IPR038107">
    <property type="entry name" value="Glycos_transf_N_sf"/>
</dbReference>
<feature type="active site" description="Proton acceptor" evidence="2">
    <location>
        <position position="70"/>
    </location>
</feature>
<feature type="site" description="Transition state stabilizer" evidence="3">
    <location>
        <position position="147"/>
    </location>
</feature>
<evidence type="ECO:0000259" key="4">
    <source>
        <dbReference type="Pfam" id="PF04413"/>
    </source>
</evidence>
<organism evidence="6 7">
    <name type="scientific">Aphanomyces stellatus</name>
    <dbReference type="NCBI Taxonomy" id="120398"/>
    <lineage>
        <taxon>Eukaryota</taxon>
        <taxon>Sar</taxon>
        <taxon>Stramenopiles</taxon>
        <taxon>Oomycota</taxon>
        <taxon>Saprolegniomycetes</taxon>
        <taxon>Saprolegniales</taxon>
        <taxon>Verrucalvaceae</taxon>
        <taxon>Aphanomyces</taxon>
    </lineage>
</organism>
<name>A0A485KNG1_9STRA</name>
<evidence type="ECO:0000256" key="3">
    <source>
        <dbReference type="PIRSR" id="PIRSR639901-2"/>
    </source>
</evidence>
<protein>
    <submittedName>
        <fullName evidence="6">Aste57867_9536 protein</fullName>
    </submittedName>
</protein>
<dbReference type="Gene3D" id="3.40.50.2000">
    <property type="entry name" value="Glycogen Phosphorylase B"/>
    <property type="match status" value="1"/>
</dbReference>
<dbReference type="GO" id="GO:0016740">
    <property type="term" value="F:transferase activity"/>
    <property type="evidence" value="ECO:0007669"/>
    <property type="project" value="UniProtKB-KW"/>
</dbReference>
<proteinExistence type="predicted"/>
<reference evidence="6 7" key="1">
    <citation type="submission" date="2019-03" db="EMBL/GenBank/DDBJ databases">
        <authorList>
            <person name="Gaulin E."/>
            <person name="Dumas B."/>
        </authorList>
    </citation>
    <scope>NUCLEOTIDE SEQUENCE [LARGE SCALE GENOMIC DNA]</scope>
    <source>
        <strain evidence="6">CBS 568.67</strain>
    </source>
</reference>
<evidence type="ECO:0000313" key="7">
    <source>
        <dbReference type="Proteomes" id="UP000332933"/>
    </source>
</evidence>
<evidence type="ECO:0000256" key="1">
    <source>
        <dbReference type="ARBA" id="ARBA00022679"/>
    </source>
</evidence>
<dbReference type="EMBL" id="CAADRA010005168">
    <property type="protein sequence ID" value="VFT86415.1"/>
    <property type="molecule type" value="Genomic_DNA"/>
</dbReference>
<dbReference type="AlphaFoldDB" id="A0A485KNG1"/>
<dbReference type="GO" id="GO:0009245">
    <property type="term" value="P:lipid A biosynthetic process"/>
    <property type="evidence" value="ECO:0007669"/>
    <property type="project" value="TreeGrafter"/>
</dbReference>
<evidence type="ECO:0000256" key="2">
    <source>
        <dbReference type="PIRSR" id="PIRSR639901-1"/>
    </source>
</evidence>